<evidence type="ECO:0000313" key="3">
    <source>
        <dbReference type="WBParaSite" id="HPLM_0000026401-mRNA-1"/>
    </source>
</evidence>
<sequence>MGPIYVIREDEWNKPHVIEFMVSPNEIHDNVIKVSLGVVIMQGGAIVERKSIALSVPIPWIRKSNKPVRMRILIPKWTEMVKKNPKIGKRAKTLKKAMAPKAKK</sequence>
<evidence type="ECO:0000313" key="2">
    <source>
        <dbReference type="Proteomes" id="UP000268014"/>
    </source>
</evidence>
<dbReference type="Proteomes" id="UP000268014">
    <property type="component" value="Unassembled WGS sequence"/>
</dbReference>
<reference evidence="3" key="1">
    <citation type="submission" date="2017-02" db="UniProtKB">
        <authorList>
            <consortium name="WormBaseParasite"/>
        </authorList>
    </citation>
    <scope>IDENTIFICATION</scope>
</reference>
<accession>A0A0N4VSJ7</accession>
<name>A0A0N4VSJ7_HAEPC</name>
<protein>
    <submittedName>
        <fullName evidence="3">50S ribosomal protein L22e</fullName>
    </submittedName>
</protein>
<dbReference type="OMA" id="IREDEWN"/>
<evidence type="ECO:0000313" key="1">
    <source>
        <dbReference type="EMBL" id="VDO04915.1"/>
    </source>
</evidence>
<dbReference type="AlphaFoldDB" id="A0A0N4VSJ7"/>
<dbReference type="EMBL" id="UZAF01000158">
    <property type="protein sequence ID" value="VDO04915.1"/>
    <property type="molecule type" value="Genomic_DNA"/>
</dbReference>
<gene>
    <name evidence="1" type="ORF">HPLM_LOCUS265</name>
</gene>
<proteinExistence type="predicted"/>
<dbReference type="WBParaSite" id="HPLM_0000026401-mRNA-1">
    <property type="protein sequence ID" value="HPLM_0000026401-mRNA-1"/>
    <property type="gene ID" value="HPLM_0000026401"/>
</dbReference>
<reference evidence="1 2" key="2">
    <citation type="submission" date="2018-11" db="EMBL/GenBank/DDBJ databases">
        <authorList>
            <consortium name="Pathogen Informatics"/>
        </authorList>
    </citation>
    <scope>NUCLEOTIDE SEQUENCE [LARGE SCALE GENOMIC DNA]</scope>
    <source>
        <strain evidence="1 2">MHpl1</strain>
    </source>
</reference>
<keyword evidence="2" id="KW-1185">Reference proteome</keyword>
<organism evidence="3">
    <name type="scientific">Haemonchus placei</name>
    <name type="common">Barber's pole worm</name>
    <dbReference type="NCBI Taxonomy" id="6290"/>
    <lineage>
        <taxon>Eukaryota</taxon>
        <taxon>Metazoa</taxon>
        <taxon>Ecdysozoa</taxon>
        <taxon>Nematoda</taxon>
        <taxon>Chromadorea</taxon>
        <taxon>Rhabditida</taxon>
        <taxon>Rhabditina</taxon>
        <taxon>Rhabditomorpha</taxon>
        <taxon>Strongyloidea</taxon>
        <taxon>Trichostrongylidae</taxon>
        <taxon>Haemonchus</taxon>
    </lineage>
</organism>
<dbReference type="OrthoDB" id="10415946at2759"/>